<dbReference type="AlphaFoldDB" id="M3C9L0"/>
<reference evidence="1 2" key="1">
    <citation type="journal article" date="2012" name="PLoS Pathog.">
        <title>Diverse lifestyles and strategies of plant pathogenesis encoded in the genomes of eighteen Dothideomycetes fungi.</title>
        <authorList>
            <person name="Ohm R.A."/>
            <person name="Feau N."/>
            <person name="Henrissat B."/>
            <person name="Schoch C.L."/>
            <person name="Horwitz B.A."/>
            <person name="Barry K.W."/>
            <person name="Condon B.J."/>
            <person name="Copeland A.C."/>
            <person name="Dhillon B."/>
            <person name="Glaser F."/>
            <person name="Hesse C.N."/>
            <person name="Kosti I."/>
            <person name="LaButti K."/>
            <person name="Lindquist E.A."/>
            <person name="Lucas S."/>
            <person name="Salamov A.A."/>
            <person name="Bradshaw R.E."/>
            <person name="Ciuffetti L."/>
            <person name="Hamelin R.C."/>
            <person name="Kema G.H.J."/>
            <person name="Lawrence C."/>
            <person name="Scott J.A."/>
            <person name="Spatafora J.W."/>
            <person name="Turgeon B.G."/>
            <person name="de Wit P.J.G.M."/>
            <person name="Zhong S."/>
            <person name="Goodwin S.B."/>
            <person name="Grigoriev I.V."/>
        </authorList>
    </citation>
    <scope>NUCLEOTIDE SEQUENCE [LARGE SCALE GENOMIC DNA]</scope>
    <source>
        <strain evidence="1 2">SO2202</strain>
    </source>
</reference>
<organism evidence="1 2">
    <name type="scientific">Sphaerulina musiva (strain SO2202)</name>
    <name type="common">Poplar stem canker fungus</name>
    <name type="synonym">Septoria musiva</name>
    <dbReference type="NCBI Taxonomy" id="692275"/>
    <lineage>
        <taxon>Eukaryota</taxon>
        <taxon>Fungi</taxon>
        <taxon>Dikarya</taxon>
        <taxon>Ascomycota</taxon>
        <taxon>Pezizomycotina</taxon>
        <taxon>Dothideomycetes</taxon>
        <taxon>Dothideomycetidae</taxon>
        <taxon>Mycosphaerellales</taxon>
        <taxon>Mycosphaerellaceae</taxon>
        <taxon>Sphaerulina</taxon>
    </lineage>
</organism>
<gene>
    <name evidence="1" type="ORF">SEPMUDRAFT_128849</name>
</gene>
<dbReference type="HOGENOM" id="CLU_1422234_0_0_1"/>
<evidence type="ECO:0000313" key="2">
    <source>
        <dbReference type="Proteomes" id="UP000016931"/>
    </source>
</evidence>
<dbReference type="RefSeq" id="XP_016756636.1">
    <property type="nucleotide sequence ID" value="XM_016902236.1"/>
</dbReference>
<proteinExistence type="predicted"/>
<dbReference type="OrthoDB" id="17098at2759"/>
<accession>M3C9L0</accession>
<name>M3C9L0_SPHMS</name>
<dbReference type="Proteomes" id="UP000016931">
    <property type="component" value="Unassembled WGS sequence"/>
</dbReference>
<sequence>MEGKAHYKQTQPGEGLVPGKLVLTVLVVRSASVFVIATPPDQTKPDTIDNFWLPSTVLSDVTMADLYREALSLAEAWTGLRDKDMFVDRRSVLYDNLPYPLTAPGGERSGPLFKTAFVRVKLVTKASRNQTLSVEPDQALLEAALEDEEVQFGGSWLSREDARLALDQDMEALRPVRRLFGLEKEDNNNES</sequence>
<evidence type="ECO:0000313" key="1">
    <source>
        <dbReference type="EMBL" id="EMF08515.1"/>
    </source>
</evidence>
<keyword evidence="2" id="KW-1185">Reference proteome</keyword>
<dbReference type="EMBL" id="KB456271">
    <property type="protein sequence ID" value="EMF08515.1"/>
    <property type="molecule type" value="Genomic_DNA"/>
</dbReference>
<dbReference type="GeneID" id="27899373"/>
<protein>
    <submittedName>
        <fullName evidence="1">Uncharacterized protein</fullName>
    </submittedName>
</protein>